<dbReference type="Proteomes" id="UP000537729">
    <property type="component" value="Unassembled WGS sequence"/>
</dbReference>
<name>A0A7Y1A2B6_PSEVE</name>
<gene>
    <name evidence="1" type="ORF">HBO38_04510</name>
</gene>
<evidence type="ECO:0000313" key="1">
    <source>
        <dbReference type="EMBL" id="NMY07721.1"/>
    </source>
</evidence>
<comment type="caution">
    <text evidence="1">The sequence shown here is derived from an EMBL/GenBank/DDBJ whole genome shotgun (WGS) entry which is preliminary data.</text>
</comment>
<accession>A0A7Y1A2B6</accession>
<organism evidence="1 2">
    <name type="scientific">Pseudomonas veronii</name>
    <dbReference type="NCBI Taxonomy" id="76761"/>
    <lineage>
        <taxon>Bacteria</taxon>
        <taxon>Pseudomonadati</taxon>
        <taxon>Pseudomonadota</taxon>
        <taxon>Gammaproteobacteria</taxon>
        <taxon>Pseudomonadales</taxon>
        <taxon>Pseudomonadaceae</taxon>
        <taxon>Pseudomonas</taxon>
    </lineage>
</organism>
<protein>
    <submittedName>
        <fullName evidence="1">Uncharacterized protein</fullName>
    </submittedName>
</protein>
<evidence type="ECO:0000313" key="2">
    <source>
        <dbReference type="Proteomes" id="UP000537729"/>
    </source>
</evidence>
<dbReference type="RefSeq" id="WP_169883795.1">
    <property type="nucleotide sequence ID" value="NZ_JAAQWG010000004.1"/>
</dbReference>
<reference evidence="1 2" key="1">
    <citation type="journal article" date="2020" name="Front. Microbiol.">
        <title>Genetic Organization of the aprX-lipA2 Operon Affects the Proteolytic Potential of Pseudomonas Species in Milk.</title>
        <authorList>
            <person name="Maier C."/>
            <person name="Huptas C."/>
            <person name="von Neubeck M."/>
            <person name="Scherer S."/>
            <person name="Wenning M."/>
            <person name="Lucking G."/>
        </authorList>
    </citation>
    <scope>NUCLEOTIDE SEQUENCE [LARGE SCALE GENOMIC DNA]</scope>
    <source>
        <strain evidence="1 2">DSM 16272</strain>
    </source>
</reference>
<proteinExistence type="predicted"/>
<sequence length="297" mass="30336">MLHSVFAAALAQKLANYIGQATETAFGWLKIATQAIVNAGADDAAAVTAKKLANATQAQAFTAFTTSGAPGVLTLTPVPAITAYAANQRFRVKFGLVSTGADTINVSGRGAKSIKQYDATGAKIPAVFFVGQLADVEYDGTDMVVLDPLPTAAASDATSAVKGITRFATSAETLVGTDNGIAVTPAGLASVIPIKSQCTAWVNFNGTGTVAIRDSYNCLSVTDNGTGDYTINWLNQTKITYSFSTGTSLTGGTSGVGLRIDVANAIYTATQLRLVNGSGTAAVADAAWASVQIFGGR</sequence>
<dbReference type="EMBL" id="JAAQWG010000004">
    <property type="protein sequence ID" value="NMY07721.1"/>
    <property type="molecule type" value="Genomic_DNA"/>
</dbReference>
<dbReference type="AlphaFoldDB" id="A0A7Y1A2B6"/>